<gene>
    <name evidence="2" type="ORF">S1001342_00974</name>
</gene>
<dbReference type="Proteomes" id="UP000196205">
    <property type="component" value="Chromosome"/>
</dbReference>
<reference evidence="2 3" key="1">
    <citation type="submission" date="2017-05" db="EMBL/GenBank/DDBJ databases">
        <title>Genome sequence of Acetobacter pasteurianus subsp. pasteurianus strain SRCM101342.</title>
        <authorList>
            <person name="Cho S.H."/>
        </authorList>
    </citation>
    <scope>NUCLEOTIDE SEQUENCE [LARGE SCALE GENOMIC DNA]</scope>
    <source>
        <strain evidence="2 3">SRCM101342</strain>
    </source>
</reference>
<keyword evidence="1" id="KW-0812">Transmembrane</keyword>
<evidence type="ECO:0000313" key="3">
    <source>
        <dbReference type="Proteomes" id="UP000196205"/>
    </source>
</evidence>
<dbReference type="AlphaFoldDB" id="A0A1Y0Y1F8"/>
<evidence type="ECO:0000313" key="2">
    <source>
        <dbReference type="EMBL" id="ARW47321.1"/>
    </source>
</evidence>
<sequence>MTSKLDDKNASKKEAPFFEQIKKEGLRGKKLRQPFSTAHLPPLWPFVVIAVVLVVVWGVLFMNAPATKDKWHFEFCDQAQGGMKNICPKLGP</sequence>
<organism evidence="2 3">
    <name type="scientific">Acetobacter pasteurianus subsp. pasteurianus</name>
    <dbReference type="NCBI Taxonomy" id="481145"/>
    <lineage>
        <taxon>Bacteria</taxon>
        <taxon>Pseudomonadati</taxon>
        <taxon>Pseudomonadota</taxon>
        <taxon>Alphaproteobacteria</taxon>
        <taxon>Acetobacterales</taxon>
        <taxon>Acetobacteraceae</taxon>
        <taxon>Acetobacter</taxon>
    </lineage>
</organism>
<keyword evidence="1" id="KW-1133">Transmembrane helix</keyword>
<dbReference type="EMBL" id="CP021509">
    <property type="protein sequence ID" value="ARW47321.1"/>
    <property type="molecule type" value="Genomic_DNA"/>
</dbReference>
<accession>A0A1Y0Y1F8</accession>
<dbReference type="OrthoDB" id="7226123at2"/>
<dbReference type="RefSeq" id="WP_050818647.1">
    <property type="nucleotide sequence ID" value="NZ_CP021509.1"/>
</dbReference>
<proteinExistence type="predicted"/>
<keyword evidence="1" id="KW-0472">Membrane</keyword>
<protein>
    <submittedName>
        <fullName evidence="2">Uncharacterized protein</fullName>
    </submittedName>
</protein>
<feature type="transmembrane region" description="Helical" evidence="1">
    <location>
        <begin position="43"/>
        <end position="62"/>
    </location>
</feature>
<name>A0A1Y0Y1F8_ACEPA</name>
<evidence type="ECO:0000256" key="1">
    <source>
        <dbReference type="SAM" id="Phobius"/>
    </source>
</evidence>